<keyword evidence="2" id="KW-0472">Membrane</keyword>
<evidence type="ECO:0000259" key="4">
    <source>
        <dbReference type="Pfam" id="PF04453"/>
    </source>
</evidence>
<comment type="subcellular location">
    <subcellularLocation>
        <location evidence="2">Cell outer membrane</location>
    </subcellularLocation>
</comment>
<name>A0ABV9C6H7_9GAMM</name>
<keyword evidence="1 2" id="KW-0998">Cell outer membrane</keyword>
<evidence type="ECO:0000256" key="2">
    <source>
        <dbReference type="HAMAP-Rule" id="MF_01411"/>
    </source>
</evidence>
<feature type="compositionally biased region" description="Low complexity" evidence="3">
    <location>
        <begin position="30"/>
        <end position="45"/>
    </location>
</feature>
<dbReference type="RefSeq" id="WP_266147946.1">
    <property type="nucleotide sequence ID" value="NZ_CP064028.1"/>
</dbReference>
<feature type="signal peptide" evidence="2">
    <location>
        <begin position="1"/>
        <end position="31"/>
    </location>
</feature>
<feature type="region of interest" description="Disordered" evidence="3">
    <location>
        <begin position="30"/>
        <end position="50"/>
    </location>
</feature>
<dbReference type="PANTHER" id="PTHR30189">
    <property type="entry name" value="LPS-ASSEMBLY PROTEIN"/>
    <property type="match status" value="1"/>
</dbReference>
<protein>
    <recommendedName>
        <fullName evidence="2">LPS-assembly protein LptD</fullName>
    </recommendedName>
</protein>
<comment type="similarity">
    <text evidence="2">Belongs to the LptD family.</text>
</comment>
<keyword evidence="6" id="KW-1185">Reference proteome</keyword>
<comment type="caution">
    <text evidence="2">Lacks conserved residue(s) required for the propagation of feature annotation.</text>
</comment>
<comment type="function">
    <text evidence="2">Together with LptE, is involved in the assembly of lipopolysaccharide (LPS) at the surface of the outer membrane.</text>
</comment>
<sequence precursor="true">MTPKLTSRHLPPRRLLAVAAAIALFGGPVEAQSQPQSESPAQAAPAAPPLNMTPRGVANCPLGAFHCSPRPISYVLCRPNAMLDFYDPTLSKDSSVRATSNTYVYAERVDSSNQSIYHLEGRVKMDRADQQIQADVADYNQDTSDYDARGNVRYQEAGQLMSSDHMRGNQDASTGIADNVTYQMLINRGHGVAEQGQMLDDQRTRYFQATYSTCDVGSHVWELRAKDIRMDKETGEGIARSATMYVGNVPIFYMPYFSFPINDERKTGFLDPSIGNSSRSGFMISAPYYLNLAPNYDATLDPRIYTDRGVLLGGEFRYYVPGSTGQMNIEFLPNDQGTTDPDSIINTKNTDRYLFKLNDYTHLFGPWSFSTSINRASDRNYLRDFGNDLFTASIGTLTSSAYLSGAGSWGGGISWFAQIGADDYQNIDPSLPDSSVQYKRWPRAAFNLSVPIERWLEFGAQTEAVAFRKDQAVEGNRLDLYPYLAADFRGAAWFVRPKIAYRYTDYDLIGNYNEFGYTGYSAPGPLPVGTPSPFTQSSPSRSLPIISLDSGLIFDRSTSLFGTSYTQTLEPRIYYLYVPYRNQDNLPLFDTNLMSFDTWQLFSPNQYSGADRQMNANNLTGAITSRLLDDNGIERLSASFGQIRYFTSQRVQLPNSPNTTTPPTNWSGSDYVAEVDTQLDDQWRVTSSYQWNPNTRLTDLGAIGVQRRLFTDGIINFSYRYRRTPGSVQPLLEQYDASIVYPVSDRWRLLGHWTYSVLDKATVEALAGVEYDSCCVALRLIARHYVNSYNYLTPAAGASTNTSIMFEVEFKGMGSSMGKSENLLRSGILGYQ</sequence>
<comment type="caution">
    <text evidence="5">The sequence shown here is derived from an EMBL/GenBank/DDBJ whole genome shotgun (WGS) entry which is preliminary data.</text>
</comment>
<evidence type="ECO:0000313" key="6">
    <source>
        <dbReference type="Proteomes" id="UP001595961"/>
    </source>
</evidence>
<comment type="subunit">
    <text evidence="2">Component of the lipopolysaccharide transport and assembly complex. Interacts with LptE and LptA.</text>
</comment>
<dbReference type="PANTHER" id="PTHR30189:SF1">
    <property type="entry name" value="LPS-ASSEMBLY PROTEIN LPTD"/>
    <property type="match status" value="1"/>
</dbReference>
<evidence type="ECO:0000313" key="5">
    <source>
        <dbReference type="EMBL" id="MFC4528699.1"/>
    </source>
</evidence>
<keyword evidence="2" id="KW-0732">Signal</keyword>
<proteinExistence type="inferred from homology"/>
<dbReference type="EMBL" id="JBHSGA010000020">
    <property type="protein sequence ID" value="MFC4528699.1"/>
    <property type="molecule type" value="Genomic_DNA"/>
</dbReference>
<evidence type="ECO:0000256" key="1">
    <source>
        <dbReference type="ARBA" id="ARBA00023237"/>
    </source>
</evidence>
<dbReference type="Proteomes" id="UP001595961">
    <property type="component" value="Unassembled WGS sequence"/>
</dbReference>
<evidence type="ECO:0000256" key="3">
    <source>
        <dbReference type="SAM" id="MobiDB-lite"/>
    </source>
</evidence>
<accession>A0ABV9C6H7</accession>
<dbReference type="Pfam" id="PF04453">
    <property type="entry name" value="LptD"/>
    <property type="match status" value="1"/>
</dbReference>
<feature type="domain" description="LptD C-terminal" evidence="4">
    <location>
        <begin position="350"/>
        <end position="747"/>
    </location>
</feature>
<dbReference type="InterPro" id="IPR007543">
    <property type="entry name" value="LptD_C"/>
</dbReference>
<dbReference type="InterPro" id="IPR020889">
    <property type="entry name" value="LipoPS_assembly_LptD"/>
</dbReference>
<organism evidence="5 6">
    <name type="scientific">Dyella halodurans</name>
    <dbReference type="NCBI Taxonomy" id="1920171"/>
    <lineage>
        <taxon>Bacteria</taxon>
        <taxon>Pseudomonadati</taxon>
        <taxon>Pseudomonadota</taxon>
        <taxon>Gammaproteobacteria</taxon>
        <taxon>Lysobacterales</taxon>
        <taxon>Rhodanobacteraceae</taxon>
        <taxon>Dyella</taxon>
    </lineage>
</organism>
<feature type="chain" id="PRO_5044915769" description="LPS-assembly protein LptD" evidence="2">
    <location>
        <begin position="32"/>
        <end position="832"/>
    </location>
</feature>
<reference evidence="6" key="1">
    <citation type="journal article" date="2019" name="Int. J. Syst. Evol. Microbiol.">
        <title>The Global Catalogue of Microorganisms (GCM) 10K type strain sequencing project: providing services to taxonomists for standard genome sequencing and annotation.</title>
        <authorList>
            <consortium name="The Broad Institute Genomics Platform"/>
            <consortium name="The Broad Institute Genome Sequencing Center for Infectious Disease"/>
            <person name="Wu L."/>
            <person name="Ma J."/>
        </authorList>
    </citation>
    <scope>NUCLEOTIDE SEQUENCE [LARGE SCALE GENOMIC DNA]</scope>
    <source>
        <strain evidence="6">CCM 4481</strain>
    </source>
</reference>
<gene>
    <name evidence="2" type="primary">lptD</name>
    <name evidence="5" type="ORF">ACFO5W_18790</name>
</gene>
<dbReference type="InterPro" id="IPR050218">
    <property type="entry name" value="LptD"/>
</dbReference>
<dbReference type="HAMAP" id="MF_01411">
    <property type="entry name" value="LPS_assembly_LptD"/>
    <property type="match status" value="1"/>
</dbReference>